<organism evidence="2 3">
    <name type="scientific">Chitinivibrio alkaliphilus ACht1</name>
    <dbReference type="NCBI Taxonomy" id="1313304"/>
    <lineage>
        <taxon>Bacteria</taxon>
        <taxon>Pseudomonadati</taxon>
        <taxon>Fibrobacterota</taxon>
        <taxon>Chitinivibrionia</taxon>
        <taxon>Chitinivibrionales</taxon>
        <taxon>Chitinivibrionaceae</taxon>
        <taxon>Chitinivibrio</taxon>
    </lineage>
</organism>
<evidence type="ECO:0000313" key="2">
    <source>
        <dbReference type="EMBL" id="ERP31973.1"/>
    </source>
</evidence>
<reference evidence="2 3" key="1">
    <citation type="journal article" date="2013" name="Environ. Microbiol.">
        <title>Genome analysis of Chitinivibrio alkaliphilus gen. nov., sp. nov., a novel extremely haloalkaliphilic anaerobic chitinolytic bacterium from the candidate phylum Termite Group 3.</title>
        <authorList>
            <person name="Sorokin D.Y."/>
            <person name="Gumerov V.M."/>
            <person name="Rakitin A.L."/>
            <person name="Beletsky A.V."/>
            <person name="Damste J.S."/>
            <person name="Muyzer G."/>
            <person name="Mardanov A.V."/>
            <person name="Ravin N.V."/>
        </authorList>
    </citation>
    <scope>NUCLEOTIDE SEQUENCE [LARGE SCALE GENOMIC DNA]</scope>
    <source>
        <strain evidence="2 3">ACht1</strain>
    </source>
</reference>
<protein>
    <recommendedName>
        <fullName evidence="4">DUF4249 family protein</fullName>
    </recommendedName>
</protein>
<dbReference type="RefSeq" id="WP_022636674.1">
    <property type="nucleotide sequence ID" value="NZ_ASJR01000008.1"/>
</dbReference>
<feature type="chain" id="PRO_5004682252" description="DUF4249 family protein" evidence="1">
    <location>
        <begin position="21"/>
        <end position="341"/>
    </location>
</feature>
<evidence type="ECO:0008006" key="4">
    <source>
        <dbReference type="Google" id="ProtNLM"/>
    </source>
</evidence>
<proteinExistence type="predicted"/>
<dbReference type="EMBL" id="ASJR01000008">
    <property type="protein sequence ID" value="ERP31973.1"/>
    <property type="molecule type" value="Genomic_DNA"/>
</dbReference>
<accession>U7D7R1</accession>
<keyword evidence="1" id="KW-0732">Signal</keyword>
<comment type="caution">
    <text evidence="2">The sequence shown here is derived from an EMBL/GenBank/DDBJ whole genome shotgun (WGS) entry which is preliminary data.</text>
</comment>
<keyword evidence="3" id="KW-1185">Reference proteome</keyword>
<feature type="signal peptide" evidence="1">
    <location>
        <begin position="1"/>
        <end position="20"/>
    </location>
</feature>
<name>U7D7R1_9BACT</name>
<gene>
    <name evidence="2" type="ORF">CALK_1195</name>
</gene>
<dbReference type="AlphaFoldDB" id="U7D7R1"/>
<dbReference type="Gene3D" id="2.40.360.20">
    <property type="match status" value="1"/>
</dbReference>
<evidence type="ECO:0000256" key="1">
    <source>
        <dbReference type="SAM" id="SignalP"/>
    </source>
</evidence>
<sequence length="341" mass="38396">MKQYLNITLLGALILSLASCGTQEITGVRDNRAPILMRTVTNVAVQMNDSITISLRHVEAYDPDGDTMSVVLEEGEKYTLSGTTAIPDTDYIGNLFIPIRVFDGELYSDQDTLIVSVVGTIEIFPLVDGGWWQYRDSIPQSDTTMKSFLRTTYDRDTVVDDYETEIFQIEWENLEEEGLVYWGFTDGEGTKLMGGSSPTDTLMEPHRLYRYPVEIGETWDVNRLLYNASYGEFFHGETAQIEVLDTLVYVTVPAGTFECVKLVKRYTVSHTRSFSGIHRSPSRTHLRSRDTQGAGSFADASTVEETLYYAPGVGYIQNITRANGAIVWIKELVDYEVEEGR</sequence>
<dbReference type="OrthoDB" id="5498726at2"/>
<dbReference type="PROSITE" id="PS51257">
    <property type="entry name" value="PROKAR_LIPOPROTEIN"/>
    <property type="match status" value="1"/>
</dbReference>
<dbReference type="STRING" id="1313304.CALK_1195"/>
<dbReference type="Proteomes" id="UP000017148">
    <property type="component" value="Unassembled WGS sequence"/>
</dbReference>
<evidence type="ECO:0000313" key="3">
    <source>
        <dbReference type="Proteomes" id="UP000017148"/>
    </source>
</evidence>